<dbReference type="Gene3D" id="1.10.150.670">
    <property type="entry name" value="Crossover junction endonuclease EME1, DNA-binding domain"/>
    <property type="match status" value="1"/>
</dbReference>
<dbReference type="PROSITE" id="PS50868">
    <property type="entry name" value="POST_SET"/>
    <property type="match status" value="1"/>
</dbReference>
<dbReference type="GO" id="GO:0016279">
    <property type="term" value="F:protein-lysine N-methyltransferase activity"/>
    <property type="evidence" value="ECO:0007669"/>
    <property type="project" value="UniProtKB-ARBA"/>
</dbReference>
<dbReference type="GO" id="GO:0003677">
    <property type="term" value="F:DNA binding"/>
    <property type="evidence" value="ECO:0007669"/>
    <property type="project" value="InterPro"/>
</dbReference>
<feature type="compositionally biased region" description="Acidic residues" evidence="13">
    <location>
        <begin position="210"/>
        <end position="220"/>
    </location>
</feature>
<feature type="compositionally biased region" description="Basic and acidic residues" evidence="13">
    <location>
        <begin position="1372"/>
        <end position="1401"/>
    </location>
</feature>
<feature type="compositionally biased region" description="Polar residues" evidence="13">
    <location>
        <begin position="104"/>
        <end position="113"/>
    </location>
</feature>
<dbReference type="PANTHER" id="PTHR22884">
    <property type="entry name" value="SET DOMAIN PROTEINS"/>
    <property type="match status" value="1"/>
</dbReference>
<dbReference type="InterPro" id="IPR047416">
    <property type="entry name" value="XPF_nuclease_Mus81"/>
</dbReference>
<evidence type="ECO:0000256" key="5">
    <source>
        <dbReference type="ARBA" id="ARBA00022454"/>
    </source>
</evidence>
<dbReference type="GO" id="GO:0004518">
    <property type="term" value="F:nuclease activity"/>
    <property type="evidence" value="ECO:0007669"/>
    <property type="project" value="InterPro"/>
</dbReference>
<feature type="compositionally biased region" description="Basic residues" evidence="13">
    <location>
        <begin position="1015"/>
        <end position="1030"/>
    </location>
</feature>
<gene>
    <name evidence="18" type="ORF">CBOVIS_LOCUS9608</name>
</gene>
<organism evidence="18 19">
    <name type="scientific">Caenorhabditis bovis</name>
    <dbReference type="NCBI Taxonomy" id="2654633"/>
    <lineage>
        <taxon>Eukaryota</taxon>
        <taxon>Metazoa</taxon>
        <taxon>Ecdysozoa</taxon>
        <taxon>Nematoda</taxon>
        <taxon>Chromadorea</taxon>
        <taxon>Rhabditida</taxon>
        <taxon>Rhabditina</taxon>
        <taxon>Rhabditomorpha</taxon>
        <taxon>Rhabditoidea</taxon>
        <taxon>Rhabditidae</taxon>
        <taxon>Peloderinae</taxon>
        <taxon>Caenorhabditis</taxon>
    </lineage>
</organism>
<feature type="compositionally biased region" description="Low complexity" evidence="13">
    <location>
        <begin position="366"/>
        <end position="378"/>
    </location>
</feature>
<dbReference type="SUPFAM" id="SSF82199">
    <property type="entry name" value="SET domain"/>
    <property type="match status" value="1"/>
</dbReference>
<dbReference type="GO" id="GO:0006310">
    <property type="term" value="P:DNA recombination"/>
    <property type="evidence" value="ECO:0007669"/>
    <property type="project" value="UniProtKB-KW"/>
</dbReference>
<feature type="region of interest" description="Disordered" evidence="13">
    <location>
        <begin position="446"/>
        <end position="478"/>
    </location>
</feature>
<dbReference type="InterPro" id="IPR006560">
    <property type="entry name" value="AWS_dom"/>
</dbReference>
<feature type="compositionally biased region" description="Polar residues" evidence="13">
    <location>
        <begin position="936"/>
        <end position="951"/>
    </location>
</feature>
<feature type="compositionally biased region" description="Basic and acidic residues" evidence="13">
    <location>
        <begin position="1031"/>
        <end position="1052"/>
    </location>
</feature>
<dbReference type="SMART" id="SM00891">
    <property type="entry name" value="ERCC4"/>
    <property type="match status" value="1"/>
</dbReference>
<feature type="domain" description="SET" evidence="15">
    <location>
        <begin position="562"/>
        <end position="684"/>
    </location>
</feature>
<keyword evidence="9" id="KW-0227">DNA damage</keyword>
<feature type="region of interest" description="Disordered" evidence="13">
    <location>
        <begin position="287"/>
        <end position="307"/>
    </location>
</feature>
<feature type="compositionally biased region" description="Polar residues" evidence="13">
    <location>
        <begin position="379"/>
        <end position="390"/>
    </location>
</feature>
<feature type="compositionally biased region" description="Basic and acidic residues" evidence="13">
    <location>
        <begin position="447"/>
        <end position="478"/>
    </location>
</feature>
<sequence>MVSTRRATRARSGTMTPQVEALPATKRRGRPPKSKTSTPVRTTRKGKLNQPKTIENDDDEVVIPVPSSPPTTPNTEQQLICYETKSIEDAEADDASIDKESTTSDELTSSQTDPEPDNHINNESDEKLSDEHDDETSTPLEGKSDSDEKEAEETTSKVEKDSEPEPEKGTEPEPEPEKVSEPEPEAEKDSEPQPEVEKITEEPTSGVADDSMDISEDEPETPPINQEPHEEPSTTQPPPPPEVFPAPPPPPAPLEAAWEPNVQPRGSTVTMDVRPRKRVHIFHPAAAAFDDPVPPPPQPPTFYPPAGVRINHKFKIVLQPSGGSGVNAEPSAAAPPPPPPPPEPPAQPVEAPTIILPPAPPPPPTATATIPAASLSPTKRVSQFGSTATNIPPPKVVQIPTPSFMSPKIDERKIDENQEKVPAKKDVDKELKEKAARIAELVNQRMQADKDKEEKHREEEEKKKELMSNISPKEEKEPVKETKKVITVKPEEMVVPPYEYIQECKYLMKPTKKYTEGDECHCFSKGLNCSDNSCDNVAMNMECPSSCRAKCKNQRFAKRKYASVEAFHTGTLKGCGLRACKDIKKGKFIIEYVGEMLERDDYEKRKEKYASDKNHKHHYLCDNGQYTIDATRMGNPSRFINHSCEPNAVCQKWSVPKTPGDVHRIGFFAKRNINAGEEITFDYQFANYGKEAQECFCGAPSCTGWIGSKPEDLSDDEDSDDEDLVFNEVDESEEAIQEIMGMNGLQRKEAIQYALDDLVIKNRKHAKKVMQLIRLMTDFDQKNEIIDMIFSEDTSPKIQIYYANEGMFTLIYEWLDRKDFSLANLEFMQKLLQVLHGEAFLQAVRNDKTMLPLIQKLAKWNSNPMEVDIHATIEGMLESIDSPGEWEHQCQRIANEISEHIGRVQNLAKRLHTHWFNRSVFFKIPKKKPAPETKSVESTSRSANDQTNDENQSYSSSSYQSSKPDYHYSSHRYDKEYSSRDYDEGYSRWNRDSGSYYGTSEKMYFRYDRKDSNRKFHRRSRSRSKSPKRRRTEDRYRRRTPDRQRTTPENERASSTGTPSYAKGSESYPKLNATSASSSNTIQAPGVAPPMPPPPPMGYGAYPYPGSYEQAVSFYNQSQVNGMNPHPHMYGQQISAMYAHWPNPFDREEDWDNWGSERGWIQKRRTITKHSFLTRDEYNSFYETQSVEYLDKRKKDLMEEFLSICEKRARKIVEEEMKQKLSMLEAQLRSNFDVKLEKEVEARMRNQMQAPPPVIDIAQPSAPQIVAAQPSDATVAVAPASKNKGKRLWAKAKSDTGEWYYYNTETKETQWSPPRPEQGEIDPAFCTPPDTTEASIGMSCNSNESEEKGRNGSSLSERIGELIDQAPPEELTIVHRENEEREREEAKRRLSETNSREADEAKRTMALVKGFRKQIEQVVLPLVKSMLKDAPGVSQEKMVWYYKLITSEMLKRENNGVRLSYTLDSDTKKKVRKYTISLLERKLQGGASALWKDFRSMERKASDNAESSQMATKRVTVKIEHTKKTFFEKLLNTMKIDLEDRKVKYVMYNALENLKKVPFEMETIVDLKNVQGIGDNIAVKCMDAWNAACEEHGSELTLKDVKKLKHEDYQRFQNGARNPNEVVRRKENIEKRSSKIVNDEFRDSSDEEAPIVPEKKKKIISRTSMVKTKSFQVPKASIPTTSMQRSTSCTDLVKEDSVNFNTITCKPYENPRVFLIADNREHRDNRPCKSVIEHLVKKNAINVDIRSLSVGDYLWICRKIDGTEIVLDWVVERKTWDDLKSSIIGGRYDEQKARLGMAPMRHRVYLIEAKSMGDVACEQAVASTLSNGGYMIQRCSDTRDTAAFLAEITLKLQNEATNSEICGVPFNQLQNLLKKKKAETVKDLWVRQLMVCPGMSYSRADAIADRFPSMPALLTFFRENGDDSQIHLLHILPQLTRPIIRNLFKFFVA</sequence>
<feature type="domain" description="Post-SET" evidence="16">
    <location>
        <begin position="691"/>
        <end position="707"/>
    </location>
</feature>
<dbReference type="SMART" id="SM00456">
    <property type="entry name" value="WW"/>
    <property type="match status" value="1"/>
</dbReference>
<comment type="caution">
    <text evidence="18">The sequence shown here is derived from an EMBL/GenBank/DDBJ whole genome shotgun (WGS) entry which is preliminary data.</text>
</comment>
<evidence type="ECO:0000256" key="12">
    <source>
        <dbReference type="ARBA" id="ARBA00023242"/>
    </source>
</evidence>
<dbReference type="CDD" id="cd20074">
    <property type="entry name" value="XPF_nuclease_Mus81"/>
    <property type="match status" value="1"/>
</dbReference>
<evidence type="ECO:0000256" key="6">
    <source>
        <dbReference type="ARBA" id="ARBA00022603"/>
    </source>
</evidence>
<dbReference type="GO" id="GO:0005634">
    <property type="term" value="C:nucleus"/>
    <property type="evidence" value="ECO:0007669"/>
    <property type="project" value="UniProtKB-SubCell"/>
</dbReference>
<comment type="similarity">
    <text evidence="4">Belongs to the XPF family.</text>
</comment>
<feature type="compositionally biased region" description="Polar residues" evidence="13">
    <location>
        <begin position="1072"/>
        <end position="1083"/>
    </location>
</feature>
<keyword evidence="12" id="KW-0539">Nucleus</keyword>
<evidence type="ECO:0000256" key="9">
    <source>
        <dbReference type="ARBA" id="ARBA00022763"/>
    </source>
</evidence>
<dbReference type="SUPFAM" id="SSF51045">
    <property type="entry name" value="WW domain"/>
    <property type="match status" value="1"/>
</dbReference>
<evidence type="ECO:0000256" key="11">
    <source>
        <dbReference type="ARBA" id="ARBA00023204"/>
    </source>
</evidence>
<dbReference type="OrthoDB" id="5963188at2759"/>
<feature type="compositionally biased region" description="Basic and acidic residues" evidence="13">
    <location>
        <begin position="142"/>
        <end position="201"/>
    </location>
</feature>
<dbReference type="GO" id="GO:0140938">
    <property type="term" value="F:histone H3 methyltransferase activity"/>
    <property type="evidence" value="ECO:0007669"/>
    <property type="project" value="UniProtKB-ARBA"/>
</dbReference>
<dbReference type="InterPro" id="IPR046341">
    <property type="entry name" value="SET_dom_sf"/>
</dbReference>
<evidence type="ECO:0000256" key="8">
    <source>
        <dbReference type="ARBA" id="ARBA00022691"/>
    </source>
</evidence>
<keyword evidence="11" id="KW-0234">DNA repair</keyword>
<dbReference type="InterPro" id="IPR027421">
    <property type="entry name" value="DNA_pol_lamdba_lyase_dom_sf"/>
</dbReference>
<dbReference type="SMART" id="SM00508">
    <property type="entry name" value="PostSET"/>
    <property type="match status" value="1"/>
</dbReference>
<dbReference type="InterPro" id="IPR011335">
    <property type="entry name" value="Restrct_endonuc-II-like"/>
</dbReference>
<dbReference type="InterPro" id="IPR001202">
    <property type="entry name" value="WW_dom"/>
</dbReference>
<dbReference type="Gene3D" id="2.20.70.10">
    <property type="match status" value="1"/>
</dbReference>
<dbReference type="PROSITE" id="PS51215">
    <property type="entry name" value="AWS"/>
    <property type="match status" value="1"/>
</dbReference>
<feature type="compositionally biased region" description="Pro residues" evidence="13">
    <location>
        <begin position="292"/>
        <end position="303"/>
    </location>
</feature>
<evidence type="ECO:0000313" key="19">
    <source>
        <dbReference type="Proteomes" id="UP000494206"/>
    </source>
</evidence>
<evidence type="ECO:0000259" key="14">
    <source>
        <dbReference type="PROSITE" id="PS50020"/>
    </source>
</evidence>
<protein>
    <recommendedName>
        <fullName evidence="20">Histone-lysine N-methyltransferase</fullName>
    </recommendedName>
</protein>
<dbReference type="Pfam" id="PF02732">
    <property type="entry name" value="ERCC4"/>
    <property type="match status" value="1"/>
</dbReference>
<dbReference type="Pfam" id="PF00856">
    <property type="entry name" value="SET"/>
    <property type="match status" value="1"/>
</dbReference>
<evidence type="ECO:0000256" key="13">
    <source>
        <dbReference type="SAM" id="MobiDB-lite"/>
    </source>
</evidence>
<feature type="region of interest" description="Disordered" evidence="13">
    <location>
        <begin position="927"/>
        <end position="993"/>
    </location>
</feature>
<dbReference type="Pfam" id="PF00397">
    <property type="entry name" value="WW"/>
    <property type="match status" value="1"/>
</dbReference>
<feature type="compositionally biased region" description="Low complexity" evidence="13">
    <location>
        <begin position="952"/>
        <end position="962"/>
    </location>
</feature>
<dbReference type="InterPro" id="IPR036020">
    <property type="entry name" value="WW_dom_sf"/>
</dbReference>
<evidence type="ECO:0000259" key="15">
    <source>
        <dbReference type="PROSITE" id="PS50280"/>
    </source>
</evidence>
<evidence type="ECO:0000259" key="16">
    <source>
        <dbReference type="PROSITE" id="PS50868"/>
    </source>
</evidence>
<feature type="compositionally biased region" description="Pro residues" evidence="13">
    <location>
        <begin position="355"/>
        <end position="365"/>
    </location>
</feature>
<feature type="compositionally biased region" description="Polar residues" evidence="13">
    <location>
        <begin position="1332"/>
        <end position="1343"/>
    </location>
</feature>
<dbReference type="PROSITE" id="PS01159">
    <property type="entry name" value="WW_DOMAIN_1"/>
    <property type="match status" value="1"/>
</dbReference>
<evidence type="ECO:0008006" key="20">
    <source>
        <dbReference type="Google" id="ProtNLM"/>
    </source>
</evidence>
<feature type="compositionally biased region" description="Pro residues" evidence="13">
    <location>
        <begin position="235"/>
        <end position="253"/>
    </location>
</feature>
<evidence type="ECO:0000256" key="4">
    <source>
        <dbReference type="ARBA" id="ARBA00010015"/>
    </source>
</evidence>
<dbReference type="InterPro" id="IPR001214">
    <property type="entry name" value="SET_dom"/>
</dbReference>
<evidence type="ECO:0000256" key="7">
    <source>
        <dbReference type="ARBA" id="ARBA00022679"/>
    </source>
</evidence>
<feature type="compositionally biased region" description="Basic and acidic residues" evidence="13">
    <location>
        <begin position="116"/>
        <end position="130"/>
    </location>
</feature>
<dbReference type="Gene3D" id="2.170.270.10">
    <property type="entry name" value="SET domain"/>
    <property type="match status" value="1"/>
</dbReference>
<feature type="region of interest" description="Disordered" evidence="13">
    <location>
        <begin position="1"/>
        <end position="274"/>
    </location>
</feature>
<evidence type="ECO:0000256" key="3">
    <source>
        <dbReference type="ARBA" id="ARBA00004286"/>
    </source>
</evidence>
<keyword evidence="5" id="KW-0158">Chromosome</keyword>
<dbReference type="GO" id="GO:0005694">
    <property type="term" value="C:chromosome"/>
    <property type="evidence" value="ECO:0007669"/>
    <property type="project" value="UniProtKB-SubCell"/>
</dbReference>
<dbReference type="EMBL" id="CADEPM010000006">
    <property type="protein sequence ID" value="CAB3407724.1"/>
    <property type="molecule type" value="Genomic_DNA"/>
</dbReference>
<feature type="compositionally biased region" description="Basic and acidic residues" evidence="13">
    <location>
        <begin position="408"/>
        <end position="428"/>
    </location>
</feature>
<keyword evidence="6" id="KW-0489">Methyltransferase</keyword>
<feature type="domain" description="WW" evidence="14">
    <location>
        <begin position="1289"/>
        <end position="1316"/>
    </location>
</feature>
<evidence type="ECO:0000256" key="10">
    <source>
        <dbReference type="ARBA" id="ARBA00023172"/>
    </source>
</evidence>
<keyword evidence="8" id="KW-0949">S-adenosyl-L-methionine</keyword>
<feature type="region of interest" description="Disordered" evidence="13">
    <location>
        <begin position="1332"/>
        <end position="1401"/>
    </location>
</feature>
<dbReference type="SMART" id="SM00317">
    <property type="entry name" value="SET"/>
    <property type="match status" value="1"/>
</dbReference>
<dbReference type="InterPro" id="IPR050777">
    <property type="entry name" value="SET2_Histone-Lys_MeTrsfase"/>
</dbReference>
<dbReference type="Gene3D" id="3.40.50.10130">
    <property type="match status" value="1"/>
</dbReference>
<feature type="region of interest" description="Disordered" evidence="13">
    <location>
        <begin position="319"/>
        <end position="428"/>
    </location>
</feature>
<dbReference type="InterPro" id="IPR042530">
    <property type="entry name" value="EME1/EME2_C"/>
</dbReference>
<dbReference type="GO" id="GO:0032259">
    <property type="term" value="P:methylation"/>
    <property type="evidence" value="ECO:0007669"/>
    <property type="project" value="UniProtKB-KW"/>
</dbReference>
<evidence type="ECO:0000256" key="1">
    <source>
        <dbReference type="ARBA" id="ARBA00001946"/>
    </source>
</evidence>
<dbReference type="SMART" id="SM00570">
    <property type="entry name" value="AWS"/>
    <property type="match status" value="1"/>
</dbReference>
<reference evidence="18 19" key="1">
    <citation type="submission" date="2020-04" db="EMBL/GenBank/DDBJ databases">
        <authorList>
            <person name="Laetsch R D."/>
            <person name="Stevens L."/>
            <person name="Kumar S."/>
            <person name="Blaxter L. M."/>
        </authorList>
    </citation>
    <scope>NUCLEOTIDE SEQUENCE [LARGE SCALE GENOMIC DNA]</scope>
</reference>
<dbReference type="PROSITE" id="PS50020">
    <property type="entry name" value="WW_DOMAIN_2"/>
    <property type="match status" value="1"/>
</dbReference>
<keyword evidence="19" id="KW-1185">Reference proteome</keyword>
<feature type="compositionally biased region" description="Pro residues" evidence="13">
    <location>
        <begin position="333"/>
        <end position="347"/>
    </location>
</feature>
<evidence type="ECO:0000256" key="2">
    <source>
        <dbReference type="ARBA" id="ARBA00004123"/>
    </source>
</evidence>
<evidence type="ECO:0000313" key="18">
    <source>
        <dbReference type="EMBL" id="CAB3407724.1"/>
    </source>
</evidence>
<keyword evidence="10" id="KW-0233">DNA recombination</keyword>
<comment type="subcellular location">
    <subcellularLocation>
        <location evidence="3">Chromosome</location>
    </subcellularLocation>
    <subcellularLocation>
        <location evidence="2">Nucleus</location>
    </subcellularLocation>
</comment>
<accession>A0A8S1F181</accession>
<dbReference type="InterPro" id="IPR006166">
    <property type="entry name" value="ERCC4_domain"/>
</dbReference>
<dbReference type="CDD" id="cd00201">
    <property type="entry name" value="WW"/>
    <property type="match status" value="1"/>
</dbReference>
<dbReference type="Gene3D" id="1.10.150.110">
    <property type="entry name" value="DNA polymerase beta, N-terminal domain-like"/>
    <property type="match status" value="1"/>
</dbReference>
<comment type="cofactor">
    <cofactor evidence="1">
        <name>Mg(2+)</name>
        <dbReference type="ChEBI" id="CHEBI:18420"/>
    </cofactor>
</comment>
<dbReference type="Proteomes" id="UP000494206">
    <property type="component" value="Unassembled WGS sequence"/>
</dbReference>
<feature type="domain" description="AWS" evidence="17">
    <location>
        <begin position="515"/>
        <end position="560"/>
    </location>
</feature>
<evidence type="ECO:0000259" key="17">
    <source>
        <dbReference type="PROSITE" id="PS51215"/>
    </source>
</evidence>
<dbReference type="GO" id="GO:0006281">
    <property type="term" value="P:DNA repair"/>
    <property type="evidence" value="ECO:0007669"/>
    <property type="project" value="UniProtKB-KW"/>
</dbReference>
<feature type="region of interest" description="Disordered" evidence="13">
    <location>
        <begin position="1011"/>
        <end position="1092"/>
    </location>
</feature>
<feature type="compositionally biased region" description="Basic and acidic residues" evidence="13">
    <location>
        <begin position="964"/>
        <end position="991"/>
    </location>
</feature>
<name>A0A8S1F181_9PELO</name>
<proteinExistence type="inferred from homology"/>
<keyword evidence="7" id="KW-0808">Transferase</keyword>
<dbReference type="SUPFAM" id="SSF52980">
    <property type="entry name" value="Restriction endonuclease-like"/>
    <property type="match status" value="1"/>
</dbReference>
<dbReference type="InterPro" id="IPR003616">
    <property type="entry name" value="Post-SET_dom"/>
</dbReference>
<dbReference type="PROSITE" id="PS50280">
    <property type="entry name" value="SET"/>
    <property type="match status" value="1"/>
</dbReference>